<evidence type="ECO:0000313" key="5">
    <source>
        <dbReference type="Proteomes" id="UP000589292"/>
    </source>
</evidence>
<reference evidence="4 5" key="1">
    <citation type="journal article" date="1994" name="Int. J. Syst. Bacteriol.">
        <title>Phylogenetic positions of novel aerobic, bacteriochlorophyll a-containing bacteria and description of Roseococcus thiosulfatophilus gen. nov., sp. nov., Erythromicrobium ramosum gen. nov., sp. nov., and Erythrobacter litoralis sp. nov.</title>
        <authorList>
            <person name="Yurkov V."/>
            <person name="Stackebrandt E."/>
            <person name="Holmes A."/>
            <person name="Fuerst J.A."/>
            <person name="Hugenholtz P."/>
            <person name="Golecki J."/>
            <person name="Gad'on N."/>
            <person name="Gorlenko V.M."/>
            <person name="Kompantseva E.I."/>
            <person name="Drews G."/>
        </authorList>
    </citation>
    <scope>NUCLEOTIDE SEQUENCE [LARGE SCALE GENOMIC DNA]</scope>
    <source>
        <strain evidence="4 5">KR-99</strain>
    </source>
</reference>
<keyword evidence="1 4" id="KW-0378">Hydrolase</keyword>
<keyword evidence="5" id="KW-1185">Reference proteome</keyword>
<dbReference type="InterPro" id="IPR049492">
    <property type="entry name" value="BD-FAE-like_dom"/>
</dbReference>
<dbReference type="InterPro" id="IPR050300">
    <property type="entry name" value="GDXG_lipolytic_enzyme"/>
</dbReference>
<dbReference type="Pfam" id="PF00326">
    <property type="entry name" value="Peptidase_S9"/>
    <property type="match status" value="1"/>
</dbReference>
<dbReference type="Gene3D" id="3.40.50.1820">
    <property type="entry name" value="alpha/beta hydrolase"/>
    <property type="match status" value="1"/>
</dbReference>
<evidence type="ECO:0000259" key="2">
    <source>
        <dbReference type="Pfam" id="PF00326"/>
    </source>
</evidence>
<feature type="domain" description="Peptidase S9 prolyl oligopeptidase catalytic" evidence="2">
    <location>
        <begin position="187"/>
        <end position="257"/>
    </location>
</feature>
<evidence type="ECO:0000313" key="4">
    <source>
        <dbReference type="EMBL" id="MBA1374649.1"/>
    </source>
</evidence>
<dbReference type="Proteomes" id="UP000589292">
    <property type="component" value="Unassembled WGS sequence"/>
</dbReference>
<name>A0A7V8U927_9SPHN</name>
<accession>A0A7V8U927</accession>
<comment type="caution">
    <text evidence="4">The sequence shown here is derived from an EMBL/GenBank/DDBJ whole genome shotgun (WGS) entry which is preliminary data.</text>
</comment>
<dbReference type="InterPro" id="IPR029058">
    <property type="entry name" value="AB_hydrolase_fold"/>
</dbReference>
<dbReference type="SUPFAM" id="SSF53474">
    <property type="entry name" value="alpha/beta-Hydrolases"/>
    <property type="match status" value="1"/>
</dbReference>
<evidence type="ECO:0000256" key="1">
    <source>
        <dbReference type="ARBA" id="ARBA00022801"/>
    </source>
</evidence>
<evidence type="ECO:0000259" key="3">
    <source>
        <dbReference type="Pfam" id="PF20434"/>
    </source>
</evidence>
<dbReference type="InterPro" id="IPR001375">
    <property type="entry name" value="Peptidase_S9_cat"/>
</dbReference>
<feature type="domain" description="BD-FAE-like" evidence="3">
    <location>
        <begin position="84"/>
        <end position="157"/>
    </location>
</feature>
<dbReference type="EMBL" id="VDES01000002">
    <property type="protein sequence ID" value="MBA1374649.1"/>
    <property type="molecule type" value="Genomic_DNA"/>
</dbReference>
<dbReference type="GO" id="GO:0008236">
    <property type="term" value="F:serine-type peptidase activity"/>
    <property type="evidence" value="ECO:0007669"/>
    <property type="project" value="InterPro"/>
</dbReference>
<dbReference type="Pfam" id="PF20434">
    <property type="entry name" value="BD-FAE"/>
    <property type="match status" value="2"/>
</dbReference>
<gene>
    <name evidence="4" type="ORF">FG486_09875</name>
</gene>
<feature type="domain" description="BD-FAE-like" evidence="3">
    <location>
        <begin position="22"/>
        <end position="82"/>
    </location>
</feature>
<dbReference type="GO" id="GO:0006508">
    <property type="term" value="P:proteolysis"/>
    <property type="evidence" value="ECO:0007669"/>
    <property type="project" value="InterPro"/>
</dbReference>
<dbReference type="AlphaFoldDB" id="A0A7V8U927"/>
<dbReference type="PANTHER" id="PTHR48081">
    <property type="entry name" value="AB HYDROLASE SUPERFAMILY PROTEIN C4A8.06C"/>
    <property type="match status" value="1"/>
</dbReference>
<proteinExistence type="predicted"/>
<protein>
    <submittedName>
        <fullName evidence="4">Alpha/beta hydrolase</fullName>
    </submittedName>
</protein>
<sequence length="273" mass="29621">MLSADIRYGDGPTSSGSIPLFLDSYRPNQSCTSPRPTVLYVHGGGFVGGSRKGQQVVAMADELAPLGINLISIQYRLQGDNPVISSEFAAFERDYRALDPTQQSPRVTAFVAAVEDSVRALRWMQANAAAYCIDPTRIAYWGSSAGAYTMLHTAYSLNPYGIARPEPRVVVDYWGGLFRDTDLQAGEAPLFVMHGTADTTVSFTEATELTDRARQVGVPFTFYTLAGAGHDFNGSGFFVRTVDGQSLAKRTADFMAAHLLPGGRPVYESRVVQ</sequence>
<organism evidence="4 5">
    <name type="scientific">Sphingomonas ursincola</name>
    <dbReference type="NCBI Taxonomy" id="56361"/>
    <lineage>
        <taxon>Bacteria</taxon>
        <taxon>Pseudomonadati</taxon>
        <taxon>Pseudomonadota</taxon>
        <taxon>Alphaproteobacteria</taxon>
        <taxon>Sphingomonadales</taxon>
        <taxon>Sphingomonadaceae</taxon>
        <taxon>Sphingomonas</taxon>
    </lineage>
</organism>